<organism evidence="1">
    <name type="scientific">marine sediment metagenome</name>
    <dbReference type="NCBI Taxonomy" id="412755"/>
    <lineage>
        <taxon>unclassified sequences</taxon>
        <taxon>metagenomes</taxon>
        <taxon>ecological metagenomes</taxon>
    </lineage>
</organism>
<dbReference type="EMBL" id="BARV01033547">
    <property type="protein sequence ID" value="GAI51407.1"/>
    <property type="molecule type" value="Genomic_DNA"/>
</dbReference>
<sequence length="66" mass="7480">NVTHLYPDMIWLQVGTFDHPDSVSVDHHCGVESQLPWVHFDDGFPRVRCDEDPELAAAFASAEEDK</sequence>
<accession>X1P508</accession>
<dbReference type="InterPro" id="IPR011057">
    <property type="entry name" value="Mss4-like_sf"/>
</dbReference>
<comment type="caution">
    <text evidence="1">The sequence shown here is derived from an EMBL/GenBank/DDBJ whole genome shotgun (WGS) entry which is preliminary data.</text>
</comment>
<protein>
    <submittedName>
        <fullName evidence="1">Uncharacterized protein</fullName>
    </submittedName>
</protein>
<dbReference type="SUPFAM" id="SSF51316">
    <property type="entry name" value="Mss4-like"/>
    <property type="match status" value="1"/>
</dbReference>
<dbReference type="AlphaFoldDB" id="X1P508"/>
<reference evidence="1" key="1">
    <citation type="journal article" date="2014" name="Front. Microbiol.">
        <title>High frequency of phylogenetically diverse reductive dehalogenase-homologous genes in deep subseafloor sedimentary metagenomes.</title>
        <authorList>
            <person name="Kawai M."/>
            <person name="Futagami T."/>
            <person name="Toyoda A."/>
            <person name="Takaki Y."/>
            <person name="Nishi S."/>
            <person name="Hori S."/>
            <person name="Arai W."/>
            <person name="Tsubouchi T."/>
            <person name="Morono Y."/>
            <person name="Uchiyama I."/>
            <person name="Ito T."/>
            <person name="Fujiyama A."/>
            <person name="Inagaki F."/>
            <person name="Takami H."/>
        </authorList>
    </citation>
    <scope>NUCLEOTIDE SEQUENCE</scope>
    <source>
        <strain evidence="1">Expedition CK06-06</strain>
    </source>
</reference>
<proteinExistence type="predicted"/>
<gene>
    <name evidence="1" type="ORF">S06H3_52712</name>
</gene>
<name>X1P508_9ZZZZ</name>
<feature type="non-terminal residue" evidence="1">
    <location>
        <position position="1"/>
    </location>
</feature>
<evidence type="ECO:0000313" key="1">
    <source>
        <dbReference type="EMBL" id="GAI51407.1"/>
    </source>
</evidence>